<dbReference type="RefSeq" id="WP_138219357.1">
    <property type="nucleotide sequence ID" value="NZ_VAUO01000003.1"/>
</dbReference>
<dbReference type="PANTHER" id="PTHR43581">
    <property type="entry name" value="ATP/GTP PHOSPHATASE"/>
    <property type="match status" value="1"/>
</dbReference>
<dbReference type="Gene3D" id="3.40.50.300">
    <property type="entry name" value="P-loop containing nucleotide triphosphate hydrolases"/>
    <property type="match status" value="1"/>
</dbReference>
<dbReference type="Proteomes" id="UP000309819">
    <property type="component" value="Unassembled WGS sequence"/>
</dbReference>
<keyword evidence="1" id="KW-0175">Coiled coil</keyword>
<protein>
    <recommendedName>
        <fullName evidence="2">Endonuclease GajA/Old nuclease/RecF-like AAA domain-containing protein</fullName>
    </recommendedName>
</protein>
<dbReference type="AlphaFoldDB" id="A0A5R8ZA16"/>
<accession>A0A5R8ZA16</accession>
<evidence type="ECO:0000256" key="1">
    <source>
        <dbReference type="SAM" id="Coils"/>
    </source>
</evidence>
<evidence type="ECO:0000313" key="3">
    <source>
        <dbReference type="EMBL" id="TLP61897.1"/>
    </source>
</evidence>
<reference evidence="3 4" key="1">
    <citation type="submission" date="2019-05" db="EMBL/GenBank/DDBJ databases">
        <title>Pseudomonas sp. SC006 isolated from lettuce that can produce HBGAs.</title>
        <authorList>
            <person name="Wang D."/>
            <person name="Liao N."/>
            <person name="Liu D."/>
            <person name="Zhang Z."/>
            <person name="Zou S."/>
        </authorList>
    </citation>
    <scope>NUCLEOTIDE SEQUENCE [LARGE SCALE GENOMIC DNA]</scope>
    <source>
        <strain evidence="3 4">SC006</strain>
    </source>
</reference>
<comment type="caution">
    <text evidence="3">The sequence shown here is derived from an EMBL/GenBank/DDBJ whole genome shotgun (WGS) entry which is preliminary data.</text>
</comment>
<dbReference type="PANTHER" id="PTHR43581:SF2">
    <property type="entry name" value="EXCINUCLEASE ATPASE SUBUNIT"/>
    <property type="match status" value="1"/>
</dbReference>
<dbReference type="EMBL" id="VAUO01000003">
    <property type="protein sequence ID" value="TLP61897.1"/>
    <property type="molecule type" value="Genomic_DNA"/>
</dbReference>
<dbReference type="InterPro" id="IPR051396">
    <property type="entry name" value="Bact_Antivir_Def_Nuclease"/>
</dbReference>
<dbReference type="Pfam" id="PF13175">
    <property type="entry name" value="AAA_15"/>
    <property type="match status" value="1"/>
</dbReference>
<dbReference type="InterPro" id="IPR027417">
    <property type="entry name" value="P-loop_NTPase"/>
</dbReference>
<evidence type="ECO:0000313" key="4">
    <source>
        <dbReference type="Proteomes" id="UP000309819"/>
    </source>
</evidence>
<dbReference type="InterPro" id="IPR041685">
    <property type="entry name" value="AAA_GajA/Old/RecF-like"/>
</dbReference>
<organism evidence="3 4">
    <name type="scientific">Pseudomonas mosselii</name>
    <dbReference type="NCBI Taxonomy" id="78327"/>
    <lineage>
        <taxon>Bacteria</taxon>
        <taxon>Pseudomonadati</taxon>
        <taxon>Pseudomonadota</taxon>
        <taxon>Gammaproteobacteria</taxon>
        <taxon>Pseudomonadales</taxon>
        <taxon>Pseudomonadaceae</taxon>
        <taxon>Pseudomonas</taxon>
    </lineage>
</organism>
<keyword evidence="4" id="KW-1185">Reference proteome</keyword>
<feature type="domain" description="Endonuclease GajA/Old nuclease/RecF-like AAA" evidence="2">
    <location>
        <begin position="7"/>
        <end position="428"/>
    </location>
</feature>
<name>A0A5R8ZA16_9PSED</name>
<proteinExistence type="predicted"/>
<dbReference type="OrthoDB" id="9815944at2"/>
<dbReference type="SUPFAM" id="SSF52540">
    <property type="entry name" value="P-loop containing nucleoside triphosphate hydrolases"/>
    <property type="match status" value="1"/>
</dbReference>
<feature type="coiled-coil region" evidence="1">
    <location>
        <begin position="186"/>
        <end position="232"/>
    </location>
</feature>
<sequence>MAPIIEYFTITKLHGYKNVRLEFDELYKILLSENGQGKTTILKIIDATLNGKITKLREINFGSIEIKFSSAAAPISIMKAEMEYDWESKAYKHISGRVSSDELSKIIDVVMAESKFETVRKKISQIFLPGSSTRPSHIDSRYPFSSIAIRDLFDEKESLLLDLKKMEFFQKIEEHFKLKTLYLPTYRRVEDLLSSLNIDKDKQEQDYIQFGLTDVEEKLESIKKEILTSSNDSMSRINSEILTRLVNGLTVNDQDRSIITSNADYIELVLNRFGRSLSPSDKSKIISLVKNKSEVAKKKNDTLVYFLSKMYSAFFEQREKDKALTRFSEICTKYFKNKTMTYDPTSISVVITSPDSEFPIKFGELSSGEKQIVSLFSKLVLERGNQYFILFDEPELSLSVEWQKLLIKDVIGCESCSMLLAMTHSPFIFSGLTEYTSDLQSYFSKELI</sequence>
<gene>
    <name evidence="3" type="ORF">FEM01_10445</name>
</gene>
<evidence type="ECO:0000259" key="2">
    <source>
        <dbReference type="Pfam" id="PF13175"/>
    </source>
</evidence>